<dbReference type="AlphaFoldDB" id="A0AAF0DGH9"/>
<evidence type="ECO:0008006" key="3">
    <source>
        <dbReference type="Google" id="ProtNLM"/>
    </source>
</evidence>
<dbReference type="Proteomes" id="UP001219355">
    <property type="component" value="Chromosome 2"/>
</dbReference>
<keyword evidence="2" id="KW-1185">Reference proteome</keyword>
<proteinExistence type="predicted"/>
<organism evidence="1 2">
    <name type="scientific">Emydomyces testavorans</name>
    <dbReference type="NCBI Taxonomy" id="2070801"/>
    <lineage>
        <taxon>Eukaryota</taxon>
        <taxon>Fungi</taxon>
        <taxon>Dikarya</taxon>
        <taxon>Ascomycota</taxon>
        <taxon>Pezizomycotina</taxon>
        <taxon>Eurotiomycetes</taxon>
        <taxon>Eurotiomycetidae</taxon>
        <taxon>Onygenales</taxon>
        <taxon>Nannizziopsiaceae</taxon>
        <taxon>Emydomyces</taxon>
    </lineage>
</organism>
<protein>
    <recommendedName>
        <fullName evidence="3">Cell division cycle protein 123</fullName>
    </recommendedName>
</protein>
<accession>A0AAF0DGH9</accession>
<evidence type="ECO:0000313" key="2">
    <source>
        <dbReference type="Proteomes" id="UP001219355"/>
    </source>
</evidence>
<sequence length="324" mass="36587">MELEIIPFSEVEAVIDEARANWQETDKFNTHAHSHSEIAALVPETEILKHTKPTLYTGLYRHWISLIMDIQGSTDWHVIQLPRFLAREITETYMVWCARGELNKAAVQDLLNQFPKQTIAGAPVESIFTGKEWFLRLDFCSTKDGEGGSAPIQTLEDVIRALCTSGRGTRALLDELEDDHAHKPMIFLVPYNRAMDPHRECRVFCPPPNGDISCISQYRWTSPFGVNALEELEQTASHILQGAKEMHVRIMKHAKALEDDSILKALQQEGFTFDVVLGPTGQILLVEINPFGALSGCGSCLYHWLKDARVLYGQNDKVRVRMAT</sequence>
<evidence type="ECO:0000313" key="1">
    <source>
        <dbReference type="EMBL" id="WEW58125.1"/>
    </source>
</evidence>
<name>A0AAF0DGH9_9EURO</name>
<gene>
    <name evidence="1" type="ORF">PRK78_003592</name>
</gene>
<dbReference type="EMBL" id="CP120628">
    <property type="protein sequence ID" value="WEW58125.1"/>
    <property type="molecule type" value="Genomic_DNA"/>
</dbReference>
<reference evidence="1" key="1">
    <citation type="submission" date="2023-03" db="EMBL/GenBank/DDBJ databases">
        <title>Emydomyces testavorans Genome Sequence.</title>
        <authorList>
            <person name="Hoyer L."/>
        </authorList>
    </citation>
    <scope>NUCLEOTIDE SEQUENCE</scope>
    <source>
        <strain evidence="1">16-2883</strain>
    </source>
</reference>